<reference evidence="4" key="2">
    <citation type="journal article" date="2023" name="IMA Fungus">
        <title>Comparative genomic study of the Penicillium genus elucidates a diverse pangenome and 15 lateral gene transfer events.</title>
        <authorList>
            <person name="Petersen C."/>
            <person name="Sorensen T."/>
            <person name="Nielsen M.R."/>
            <person name="Sondergaard T.E."/>
            <person name="Sorensen J.L."/>
            <person name="Fitzpatrick D.A."/>
            <person name="Frisvad J.C."/>
            <person name="Nielsen K.L."/>
        </authorList>
    </citation>
    <scope>NUCLEOTIDE SEQUENCE</scope>
    <source>
        <strain evidence="4">IBT 17660</strain>
    </source>
</reference>
<dbReference type="EMBL" id="JAPWDO010000009">
    <property type="protein sequence ID" value="KAJ5456175.1"/>
    <property type="molecule type" value="Genomic_DNA"/>
</dbReference>
<evidence type="ECO:0000256" key="3">
    <source>
        <dbReference type="PROSITE-ProRule" id="PRU00023"/>
    </source>
</evidence>
<dbReference type="SMART" id="SM00248">
    <property type="entry name" value="ANK"/>
    <property type="match status" value="2"/>
</dbReference>
<dbReference type="SUPFAM" id="SSF48403">
    <property type="entry name" value="Ankyrin repeat"/>
    <property type="match status" value="1"/>
</dbReference>
<proteinExistence type="predicted"/>
<dbReference type="PANTHER" id="PTHR24198">
    <property type="entry name" value="ANKYRIN REPEAT AND PROTEIN KINASE DOMAIN-CONTAINING PROTEIN"/>
    <property type="match status" value="1"/>
</dbReference>
<dbReference type="Gene3D" id="1.25.40.20">
    <property type="entry name" value="Ankyrin repeat-containing domain"/>
    <property type="match status" value="1"/>
</dbReference>
<dbReference type="PROSITE" id="PS50088">
    <property type="entry name" value="ANK_REPEAT"/>
    <property type="match status" value="2"/>
</dbReference>
<evidence type="ECO:0000256" key="1">
    <source>
        <dbReference type="ARBA" id="ARBA00022737"/>
    </source>
</evidence>
<dbReference type="PROSITE" id="PS50297">
    <property type="entry name" value="ANK_REP_REGION"/>
    <property type="match status" value="2"/>
</dbReference>
<dbReference type="Proteomes" id="UP001147760">
    <property type="component" value="Unassembled WGS sequence"/>
</dbReference>
<sequence length="115" mass="12647">MTALHLASFNGHEREVEFLLSLGEKDINSTDDRGTYPVILASLNGYGTIVQLLLEKGAEINAQGGEYGNALQAVSLGGHDKIVRLNVWMEVHGMNNLQIVSTTRIPMARRGENIW</sequence>
<dbReference type="InterPro" id="IPR002110">
    <property type="entry name" value="Ankyrin_rpt"/>
</dbReference>
<feature type="repeat" description="ANK" evidence="3">
    <location>
        <begin position="1"/>
        <end position="23"/>
    </location>
</feature>
<dbReference type="InterPro" id="IPR036770">
    <property type="entry name" value="Ankyrin_rpt-contain_sf"/>
</dbReference>
<keyword evidence="2 3" id="KW-0040">ANK repeat</keyword>
<name>A0A9W9WDE8_9EURO</name>
<protein>
    <submittedName>
        <fullName evidence="4">Uncharacterized protein</fullName>
    </submittedName>
</protein>
<gene>
    <name evidence="4" type="ORF">N7530_011449</name>
</gene>
<evidence type="ECO:0000313" key="4">
    <source>
        <dbReference type="EMBL" id="KAJ5456175.1"/>
    </source>
</evidence>
<keyword evidence="1" id="KW-0677">Repeat</keyword>
<keyword evidence="5" id="KW-1185">Reference proteome</keyword>
<dbReference type="Pfam" id="PF12796">
    <property type="entry name" value="Ank_2"/>
    <property type="match status" value="1"/>
</dbReference>
<evidence type="ECO:0000256" key="2">
    <source>
        <dbReference type="ARBA" id="ARBA00023043"/>
    </source>
</evidence>
<comment type="caution">
    <text evidence="4">The sequence shown here is derived from an EMBL/GenBank/DDBJ whole genome shotgun (WGS) entry which is preliminary data.</text>
</comment>
<organism evidence="4 5">
    <name type="scientific">Penicillium desertorum</name>
    <dbReference type="NCBI Taxonomy" id="1303715"/>
    <lineage>
        <taxon>Eukaryota</taxon>
        <taxon>Fungi</taxon>
        <taxon>Dikarya</taxon>
        <taxon>Ascomycota</taxon>
        <taxon>Pezizomycotina</taxon>
        <taxon>Eurotiomycetes</taxon>
        <taxon>Eurotiomycetidae</taxon>
        <taxon>Eurotiales</taxon>
        <taxon>Aspergillaceae</taxon>
        <taxon>Penicillium</taxon>
    </lineage>
</organism>
<dbReference type="AlphaFoldDB" id="A0A9W9WDE8"/>
<feature type="repeat" description="ANK" evidence="3">
    <location>
        <begin position="33"/>
        <end position="65"/>
    </location>
</feature>
<accession>A0A9W9WDE8</accession>
<evidence type="ECO:0000313" key="5">
    <source>
        <dbReference type="Proteomes" id="UP001147760"/>
    </source>
</evidence>
<reference evidence="4" key="1">
    <citation type="submission" date="2022-12" db="EMBL/GenBank/DDBJ databases">
        <authorList>
            <person name="Petersen C."/>
        </authorList>
    </citation>
    <scope>NUCLEOTIDE SEQUENCE</scope>
    <source>
        <strain evidence="4">IBT 17660</strain>
    </source>
</reference>
<dbReference type="OrthoDB" id="4772757at2759"/>
<dbReference type="PANTHER" id="PTHR24198:SF165">
    <property type="entry name" value="ANKYRIN REPEAT-CONTAINING PROTEIN-RELATED"/>
    <property type="match status" value="1"/>
</dbReference>